<dbReference type="GO" id="GO:0003824">
    <property type="term" value="F:catalytic activity"/>
    <property type="evidence" value="ECO:0007669"/>
    <property type="project" value="InterPro"/>
</dbReference>
<evidence type="ECO:0000313" key="3">
    <source>
        <dbReference type="Proteomes" id="UP000468591"/>
    </source>
</evidence>
<evidence type="ECO:0000259" key="1">
    <source>
        <dbReference type="PROSITE" id="PS51340"/>
    </source>
</evidence>
<dbReference type="InterPro" id="IPR005302">
    <property type="entry name" value="MoCF_Sase_C"/>
</dbReference>
<dbReference type="Gene3D" id="2.40.33.20">
    <property type="entry name" value="PK beta-barrel domain-like"/>
    <property type="match status" value="1"/>
</dbReference>
<dbReference type="EMBL" id="JAABNT010000007">
    <property type="protein sequence ID" value="NEK23269.1"/>
    <property type="molecule type" value="Genomic_DNA"/>
</dbReference>
<protein>
    <submittedName>
        <fullName evidence="2">MOSC domain-containing protein</fullName>
    </submittedName>
</protein>
<dbReference type="PANTHER" id="PTHR36930">
    <property type="entry name" value="METAL-SULFUR CLUSTER BIOSYNTHESIS PROTEINS YUAD-RELATED"/>
    <property type="match status" value="1"/>
</dbReference>
<dbReference type="InterPro" id="IPR052716">
    <property type="entry name" value="MOSC_domain"/>
</dbReference>
<reference evidence="2 3" key="1">
    <citation type="submission" date="2020-01" db="EMBL/GenBank/DDBJ databases">
        <title>Sulfitobacter sediminilitoris sp. nov., isolated from a tidal flat.</title>
        <authorList>
            <person name="Park S."/>
            <person name="Yoon J.-H."/>
        </authorList>
    </citation>
    <scope>NUCLEOTIDE SEQUENCE [LARGE SCALE GENOMIC DNA]</scope>
    <source>
        <strain evidence="2 3">JBTF-M27</strain>
    </source>
</reference>
<dbReference type="Proteomes" id="UP000468591">
    <property type="component" value="Unassembled WGS sequence"/>
</dbReference>
<evidence type="ECO:0000313" key="2">
    <source>
        <dbReference type="EMBL" id="NEK23269.1"/>
    </source>
</evidence>
<organism evidence="2 3">
    <name type="scientific">Sulfitobacter sediminilitoris</name>
    <dbReference type="NCBI Taxonomy" id="2698830"/>
    <lineage>
        <taxon>Bacteria</taxon>
        <taxon>Pseudomonadati</taxon>
        <taxon>Pseudomonadota</taxon>
        <taxon>Alphaproteobacteria</taxon>
        <taxon>Rhodobacterales</taxon>
        <taxon>Roseobacteraceae</taxon>
        <taxon>Sulfitobacter</taxon>
    </lineage>
</organism>
<dbReference type="SUPFAM" id="SSF50800">
    <property type="entry name" value="PK beta-barrel domain-like"/>
    <property type="match status" value="1"/>
</dbReference>
<gene>
    <name evidence="2" type="ORF">GV827_12745</name>
</gene>
<dbReference type="AlphaFoldDB" id="A0A6P0CAL5"/>
<dbReference type="GO" id="GO:0030151">
    <property type="term" value="F:molybdenum ion binding"/>
    <property type="evidence" value="ECO:0007669"/>
    <property type="project" value="InterPro"/>
</dbReference>
<comment type="caution">
    <text evidence="2">The sequence shown here is derived from an EMBL/GenBank/DDBJ whole genome shotgun (WGS) entry which is preliminary data.</text>
</comment>
<dbReference type="InterPro" id="IPR011037">
    <property type="entry name" value="Pyrv_Knase-like_insert_dom_sf"/>
</dbReference>
<dbReference type="RefSeq" id="WP_164354189.1">
    <property type="nucleotide sequence ID" value="NZ_JAABNT010000007.1"/>
</dbReference>
<proteinExistence type="predicted"/>
<dbReference type="GO" id="GO:0030170">
    <property type="term" value="F:pyridoxal phosphate binding"/>
    <property type="evidence" value="ECO:0007669"/>
    <property type="project" value="InterPro"/>
</dbReference>
<feature type="domain" description="MOSC" evidence="1">
    <location>
        <begin position="24"/>
        <end position="183"/>
    </location>
</feature>
<accession>A0A6P0CAL5</accession>
<name>A0A6P0CAL5_9RHOB</name>
<dbReference type="PANTHER" id="PTHR36930:SF1">
    <property type="entry name" value="MOSC DOMAIN-CONTAINING PROTEIN"/>
    <property type="match status" value="1"/>
</dbReference>
<dbReference type="Pfam" id="PF03473">
    <property type="entry name" value="MOSC"/>
    <property type="match status" value="1"/>
</dbReference>
<keyword evidence="3" id="KW-1185">Reference proteome</keyword>
<dbReference type="PROSITE" id="PS51340">
    <property type="entry name" value="MOSC"/>
    <property type="match status" value="1"/>
</dbReference>
<sequence length="193" mass="21043">MAELKPTNHTAEIVWMGKVPENRANIRSEAVETAFATYAGFEGDFHAGLTRKSCVRVKDQHPVGTEIRNVRQLTILSAEELDQIANAMDLPAVDPLLLGASLVLKGIPDFTFVPPGSRLQAGNGTTLVVDVENGPCNFPAREIEKDEPGHGKAFKAAAKGRRGVCSWVEREGQLSIGDTLRLHIPNQRSWAHL</sequence>